<name>A0A4V2F2Q8_9ACTN</name>
<proteinExistence type="predicted"/>
<feature type="transmembrane region" description="Helical" evidence="8">
    <location>
        <begin position="12"/>
        <end position="33"/>
    </location>
</feature>
<dbReference type="PANTHER" id="PTHR33908:SF11">
    <property type="entry name" value="MEMBRANE PROTEIN"/>
    <property type="match status" value="1"/>
</dbReference>
<keyword evidence="2" id="KW-1003">Cell membrane</keyword>
<keyword evidence="5 8" id="KW-0812">Transmembrane</keyword>
<dbReference type="InterPro" id="IPR038731">
    <property type="entry name" value="RgtA/B/C-like"/>
</dbReference>
<comment type="caution">
    <text evidence="10">The sequence shown here is derived from an EMBL/GenBank/DDBJ whole genome shotgun (WGS) entry which is preliminary data.</text>
</comment>
<evidence type="ECO:0000256" key="6">
    <source>
        <dbReference type="ARBA" id="ARBA00022989"/>
    </source>
</evidence>
<dbReference type="Pfam" id="PF13231">
    <property type="entry name" value="PMT_2"/>
    <property type="match status" value="1"/>
</dbReference>
<evidence type="ECO:0000256" key="2">
    <source>
        <dbReference type="ARBA" id="ARBA00022475"/>
    </source>
</evidence>
<evidence type="ECO:0000256" key="4">
    <source>
        <dbReference type="ARBA" id="ARBA00022679"/>
    </source>
</evidence>
<comment type="subcellular location">
    <subcellularLocation>
        <location evidence="1">Cell membrane</location>
        <topology evidence="1">Multi-pass membrane protein</topology>
    </subcellularLocation>
</comment>
<dbReference type="GO" id="GO:0016763">
    <property type="term" value="F:pentosyltransferase activity"/>
    <property type="evidence" value="ECO:0007669"/>
    <property type="project" value="TreeGrafter"/>
</dbReference>
<feature type="domain" description="Glycosyltransferase RgtA/B/C/D-like" evidence="9">
    <location>
        <begin position="53"/>
        <end position="212"/>
    </location>
</feature>
<dbReference type="InterPro" id="IPR050297">
    <property type="entry name" value="LipidA_mod_glycosyltrf_83"/>
</dbReference>
<dbReference type="GO" id="GO:0005886">
    <property type="term" value="C:plasma membrane"/>
    <property type="evidence" value="ECO:0007669"/>
    <property type="project" value="UniProtKB-SubCell"/>
</dbReference>
<keyword evidence="11" id="KW-1185">Reference proteome</keyword>
<dbReference type="EMBL" id="SGXD01000007">
    <property type="protein sequence ID" value="RZS78998.1"/>
    <property type="molecule type" value="Genomic_DNA"/>
</dbReference>
<feature type="transmembrane region" description="Helical" evidence="8">
    <location>
        <begin position="270"/>
        <end position="287"/>
    </location>
</feature>
<evidence type="ECO:0000256" key="8">
    <source>
        <dbReference type="SAM" id="Phobius"/>
    </source>
</evidence>
<evidence type="ECO:0000313" key="10">
    <source>
        <dbReference type="EMBL" id="RZS78998.1"/>
    </source>
</evidence>
<feature type="transmembrane region" description="Helical" evidence="8">
    <location>
        <begin position="116"/>
        <end position="141"/>
    </location>
</feature>
<evidence type="ECO:0000256" key="1">
    <source>
        <dbReference type="ARBA" id="ARBA00004651"/>
    </source>
</evidence>
<feature type="transmembrane region" description="Helical" evidence="8">
    <location>
        <begin position="194"/>
        <end position="215"/>
    </location>
</feature>
<keyword evidence="7 8" id="KW-0472">Membrane</keyword>
<sequence length="489" mass="52034">MVAPRTPLAVRPLALGAGALVVVLLLLAGRYGYHRDELYFRVLGQHPDWGAVDQPPLTPLVARAETALLGDTVTALRVVPAVCASAYVLLLALLARELGGGRGAQLLAATGALGSFPLIAGHTLSTATLDLVTWLGALLLVTRALLRGERRCWLWAGVVVGLGLYAKLLVALLLLGLLAGLLLVGPRRPLRDPLLWAGALLVLAVGAPNIVYQIVHGFPERDMAASLAAHKGSTARATFVPLQLVMLGPLLVPVWVAGLLALLRRPEWRPVRAVAVAYLLVCAFLLLSGGQPYYTLGLVAYLWAAGCVVAARWRRGLVLAAVVVDAAVSAVIALPLVPLASLGSTPVPVANQVVRDSVGWPAYAQEVAAVWTSLPQAERAHAVVVTANYGEQGALARYGPELGLPRAYSGQNQLWHVARPPDSATTTVLVGFGDAGEDWLHERFGSCTVRGRLDDRVGVDSEEQDEPVRVCTGVREPWSRLWPRFAHLD</sequence>
<feature type="transmembrane region" description="Helical" evidence="8">
    <location>
        <begin position="318"/>
        <end position="337"/>
    </location>
</feature>
<dbReference type="AlphaFoldDB" id="A0A4V2F2Q8"/>
<keyword evidence="6 8" id="KW-1133">Transmembrane helix</keyword>
<dbReference type="GO" id="GO:0009103">
    <property type="term" value="P:lipopolysaccharide biosynthetic process"/>
    <property type="evidence" value="ECO:0007669"/>
    <property type="project" value="UniProtKB-ARBA"/>
</dbReference>
<evidence type="ECO:0000256" key="7">
    <source>
        <dbReference type="ARBA" id="ARBA00023136"/>
    </source>
</evidence>
<protein>
    <submittedName>
        <fullName evidence="10">Dolichyl-phosphate-mannose-protein mannosyltransferase</fullName>
    </submittedName>
</protein>
<feature type="transmembrane region" description="Helical" evidence="8">
    <location>
        <begin position="75"/>
        <end position="95"/>
    </location>
</feature>
<gene>
    <name evidence="10" type="ORF">EV189_3868</name>
</gene>
<keyword evidence="3 10" id="KW-0328">Glycosyltransferase</keyword>
<evidence type="ECO:0000256" key="5">
    <source>
        <dbReference type="ARBA" id="ARBA00022692"/>
    </source>
</evidence>
<dbReference type="PANTHER" id="PTHR33908">
    <property type="entry name" value="MANNOSYLTRANSFERASE YKCB-RELATED"/>
    <property type="match status" value="1"/>
</dbReference>
<reference evidence="10 11" key="1">
    <citation type="submission" date="2019-02" db="EMBL/GenBank/DDBJ databases">
        <title>Genomic Encyclopedia of Type Strains, Phase IV (KMG-IV): sequencing the most valuable type-strain genomes for metagenomic binning, comparative biology and taxonomic classification.</title>
        <authorList>
            <person name="Goeker M."/>
        </authorList>
    </citation>
    <scope>NUCLEOTIDE SEQUENCE [LARGE SCALE GENOMIC DNA]</scope>
    <source>
        <strain evidence="10 11">DSM 45622</strain>
    </source>
</reference>
<keyword evidence="4 10" id="KW-0808">Transferase</keyword>
<organism evidence="10 11">
    <name type="scientific">Motilibacter rhizosphaerae</name>
    <dbReference type="NCBI Taxonomy" id="598652"/>
    <lineage>
        <taxon>Bacteria</taxon>
        <taxon>Bacillati</taxon>
        <taxon>Actinomycetota</taxon>
        <taxon>Actinomycetes</taxon>
        <taxon>Motilibacterales</taxon>
        <taxon>Motilibacteraceae</taxon>
        <taxon>Motilibacter</taxon>
    </lineage>
</organism>
<dbReference type="RefSeq" id="WP_231116579.1">
    <property type="nucleotide sequence ID" value="NZ_SGXD01000007.1"/>
</dbReference>
<evidence type="ECO:0000313" key="11">
    <source>
        <dbReference type="Proteomes" id="UP000293638"/>
    </source>
</evidence>
<evidence type="ECO:0000256" key="3">
    <source>
        <dbReference type="ARBA" id="ARBA00022676"/>
    </source>
</evidence>
<feature type="transmembrane region" description="Helical" evidence="8">
    <location>
        <begin position="153"/>
        <end position="182"/>
    </location>
</feature>
<accession>A0A4V2F2Q8</accession>
<dbReference type="Proteomes" id="UP000293638">
    <property type="component" value="Unassembled WGS sequence"/>
</dbReference>
<feature type="transmembrane region" description="Helical" evidence="8">
    <location>
        <begin position="242"/>
        <end position="263"/>
    </location>
</feature>
<evidence type="ECO:0000259" key="9">
    <source>
        <dbReference type="Pfam" id="PF13231"/>
    </source>
</evidence>